<feature type="transmembrane region" description="Helical" evidence="1">
    <location>
        <begin position="72"/>
        <end position="92"/>
    </location>
</feature>
<protein>
    <recommendedName>
        <fullName evidence="2">Thoeris protein ThsB TIR-like domain-containing protein</fullName>
    </recommendedName>
</protein>
<sequence>MVKIINDELKYSTLYDHYKETISYLKTDLTKRDKITWILLGLLVLYFLVEFKPIDSINVANKLIKSKTGSSIIVNYDILVTGMLLLILFSTMKYFQMCLYIERQYNYIYDLENKLNAISDEKLITREGYSYLQEYPLLSALIHRIYNLFLPLSIIISMFIKVHRLFKSQISITIIFNIAIGIGCISIVCLYLLFAYRHVKFIKFINECVKKLFVLLHLYEKNKGEHNMAKKKVCISFDYENDKNYKNLLAAWDVNTNFEFSFNDLTPTEINSNDYSRVKAVITQKISSATYLLVIVGEHANDEHPRKSEIGDRNWINWEINKAKELGKKLVAVKINKSYESPTALLNSGASWAMSFTKDSIIKALDEA</sequence>
<evidence type="ECO:0000313" key="3">
    <source>
        <dbReference type="EMBL" id="ABS41760.1"/>
    </source>
</evidence>
<dbReference type="Gene3D" id="3.40.50.11200">
    <property type="match status" value="1"/>
</dbReference>
<evidence type="ECO:0000259" key="2">
    <source>
        <dbReference type="Pfam" id="PF08937"/>
    </source>
</evidence>
<feature type="transmembrane region" description="Helical" evidence="1">
    <location>
        <begin position="145"/>
        <end position="162"/>
    </location>
</feature>
<accession>A7GE95</accession>
<feature type="domain" description="Thoeris protein ThsB TIR-like" evidence="2">
    <location>
        <begin position="235"/>
        <end position="337"/>
    </location>
</feature>
<keyword evidence="1" id="KW-0472">Membrane</keyword>
<proteinExistence type="predicted"/>
<dbReference type="AlphaFoldDB" id="A7GE95"/>
<name>A7GE95_CLOBL</name>
<dbReference type="InterPro" id="IPR036490">
    <property type="entry name" value="ThsB_TIR-like_sf"/>
</dbReference>
<dbReference type="HOGENOM" id="CLU_751633_0_0_9"/>
<gene>
    <name evidence="3" type="ordered locus">CLI_1847</name>
</gene>
<dbReference type="EMBL" id="CP000728">
    <property type="protein sequence ID" value="ABS41760.1"/>
    <property type="molecule type" value="Genomic_DNA"/>
</dbReference>
<keyword evidence="1" id="KW-1133">Transmembrane helix</keyword>
<keyword evidence="1" id="KW-0812">Transmembrane</keyword>
<dbReference type="KEGG" id="cbf:CLI_1847"/>
<reference evidence="4" key="1">
    <citation type="submission" date="2007-06" db="EMBL/GenBank/DDBJ databases">
        <authorList>
            <person name="Brinkac L.M."/>
            <person name="Daugherty S."/>
            <person name="Dodson R.J."/>
            <person name="Madupu R."/>
            <person name="Brown J.L."/>
            <person name="Bruce D."/>
            <person name="Detter C."/>
            <person name="Munk C."/>
            <person name="Smith L.A."/>
            <person name="Smith T.J."/>
            <person name="White O."/>
            <person name="Brettin T.S."/>
        </authorList>
    </citation>
    <scope>NUCLEOTIDE SEQUENCE [LARGE SCALE GENOMIC DNA]</scope>
    <source>
        <strain evidence="4">Langeland / NCTC 10281 / Type F</strain>
    </source>
</reference>
<dbReference type="Proteomes" id="UP000002410">
    <property type="component" value="Chromosome"/>
</dbReference>
<dbReference type="Pfam" id="PF08937">
    <property type="entry name" value="ThsB_TIR"/>
    <property type="match status" value="1"/>
</dbReference>
<dbReference type="SUPFAM" id="SSF52206">
    <property type="entry name" value="Hypothetical protein MTH538"/>
    <property type="match status" value="1"/>
</dbReference>
<feature type="transmembrane region" description="Helical" evidence="1">
    <location>
        <begin position="174"/>
        <end position="196"/>
    </location>
</feature>
<organism evidence="3 4">
    <name type="scientific">Clostridium botulinum (strain Langeland / NCTC 10281 / Type F)</name>
    <dbReference type="NCBI Taxonomy" id="441772"/>
    <lineage>
        <taxon>Bacteria</taxon>
        <taxon>Bacillati</taxon>
        <taxon>Bacillota</taxon>
        <taxon>Clostridia</taxon>
        <taxon>Eubacteriales</taxon>
        <taxon>Clostridiaceae</taxon>
        <taxon>Clostridium</taxon>
    </lineage>
</organism>
<dbReference type="InterPro" id="IPR015032">
    <property type="entry name" value="ThsB__TIR-like_domain"/>
</dbReference>
<feature type="transmembrane region" description="Helical" evidence="1">
    <location>
        <begin position="35"/>
        <end position="51"/>
    </location>
</feature>
<evidence type="ECO:0000313" key="4">
    <source>
        <dbReference type="Proteomes" id="UP000002410"/>
    </source>
</evidence>
<dbReference type="RefSeq" id="WP_012099830.1">
    <property type="nucleotide sequence ID" value="NC_009699.1"/>
</dbReference>
<evidence type="ECO:0000256" key="1">
    <source>
        <dbReference type="SAM" id="Phobius"/>
    </source>
</evidence>